<organism evidence="6 7">
    <name type="scientific">Macrostomum lignano</name>
    <dbReference type="NCBI Taxonomy" id="282301"/>
    <lineage>
        <taxon>Eukaryota</taxon>
        <taxon>Metazoa</taxon>
        <taxon>Spiralia</taxon>
        <taxon>Lophotrochozoa</taxon>
        <taxon>Platyhelminthes</taxon>
        <taxon>Rhabditophora</taxon>
        <taxon>Macrostomorpha</taxon>
        <taxon>Macrostomida</taxon>
        <taxon>Macrostomidae</taxon>
        <taxon>Macrostomum</taxon>
    </lineage>
</organism>
<gene>
    <name evidence="6" type="ORF">BOX15_Mlig016687g3</name>
</gene>
<evidence type="ECO:0000259" key="4">
    <source>
        <dbReference type="PROSITE" id="PS50103"/>
    </source>
</evidence>
<name>A0A267F755_9PLAT</name>
<accession>A0A267F755</accession>
<evidence type="ECO:0008006" key="8">
    <source>
        <dbReference type="Google" id="ProtNLM"/>
    </source>
</evidence>
<dbReference type="SUPFAM" id="SSF63748">
    <property type="entry name" value="Tudor/PWWP/MBT"/>
    <property type="match status" value="1"/>
</dbReference>
<dbReference type="AlphaFoldDB" id="A0A267F755"/>
<dbReference type="GO" id="GO:0008270">
    <property type="term" value="F:zinc ion binding"/>
    <property type="evidence" value="ECO:0007669"/>
    <property type="project" value="UniProtKB-KW"/>
</dbReference>
<feature type="domain" description="C3H1-type" evidence="4">
    <location>
        <begin position="913"/>
        <end position="941"/>
    </location>
</feature>
<feature type="coiled-coil region" evidence="2">
    <location>
        <begin position="14"/>
        <end position="48"/>
    </location>
</feature>
<evidence type="ECO:0000256" key="2">
    <source>
        <dbReference type="SAM" id="Coils"/>
    </source>
</evidence>
<dbReference type="InterPro" id="IPR002999">
    <property type="entry name" value="Tudor"/>
</dbReference>
<dbReference type="Gene3D" id="2.30.30.140">
    <property type="match status" value="1"/>
</dbReference>
<dbReference type="PANTHER" id="PTHR22948:SF76">
    <property type="entry name" value="FI20010P1-RELATED"/>
    <property type="match status" value="1"/>
</dbReference>
<evidence type="ECO:0000256" key="1">
    <source>
        <dbReference type="PROSITE-ProRule" id="PRU00723"/>
    </source>
</evidence>
<evidence type="ECO:0000256" key="3">
    <source>
        <dbReference type="SAM" id="MobiDB-lite"/>
    </source>
</evidence>
<evidence type="ECO:0000313" key="7">
    <source>
        <dbReference type="Proteomes" id="UP000215902"/>
    </source>
</evidence>
<dbReference type="InterPro" id="IPR000571">
    <property type="entry name" value="Znf_CCCH"/>
</dbReference>
<feature type="region of interest" description="Disordered" evidence="3">
    <location>
        <begin position="703"/>
        <end position="725"/>
    </location>
</feature>
<feature type="domain" description="Tudor" evidence="5">
    <location>
        <begin position="392"/>
        <end position="452"/>
    </location>
</feature>
<keyword evidence="1" id="KW-0479">Metal-binding</keyword>
<feature type="region of interest" description="Disordered" evidence="3">
    <location>
        <begin position="134"/>
        <end position="316"/>
    </location>
</feature>
<dbReference type="PROSITE" id="PS50103">
    <property type="entry name" value="ZF_C3H1"/>
    <property type="match status" value="1"/>
</dbReference>
<feature type="compositionally biased region" description="Acidic residues" evidence="3">
    <location>
        <begin position="705"/>
        <end position="717"/>
    </location>
</feature>
<feature type="compositionally biased region" description="Basic and acidic residues" evidence="3">
    <location>
        <begin position="134"/>
        <end position="276"/>
    </location>
</feature>
<keyword evidence="2" id="KW-0175">Coiled coil</keyword>
<feature type="zinc finger region" description="C3H1-type" evidence="1">
    <location>
        <begin position="913"/>
        <end position="941"/>
    </location>
</feature>
<feature type="non-terminal residue" evidence="6">
    <location>
        <position position="1"/>
    </location>
</feature>
<sequence length="1190" mass="130253">NMSGSARKLKSKDLRRIEDMREQLQCMLEDLQSSYDSATRQVNQCVAQTVAREASVDFASSSRVIEFVTELSKLQLTLEDLYDSVTSDSSVDNGTDEAVSAAAAEAKTDTQAEARTAAQAKKKAEVEAKEAVVKAEARQKAEAEAKQKAEAEAKKKAEAEAKQKAEAEAKKKAEAEARQKAEAEAKQKAEAEAKKKAEAEARQKAEAEAKQKAEAEAKKKAEAEAKQKAEAEAKQKAEAEAKQKAEAEARQRAEAEAKQRAEAKKAVAKSKERVEAAAKSPAALTRGPLWRRLQSEARKPVAEAETKKPAAQAKETEVKRAAREFYLGPDYCPRVREFEAVPHSRRSLVVQFLFSPICLSLTNKRSSELEDRLTVFYHKAQGALYRFSSLPQPGTTVACPFPCIAGSVMYRARVLSANPEKQTLQVFFIDYGNLDWCKLSLARRLDPRFADLPAQCAVCLLSGLLPPNSRIESFEEWDFVPQDTADAKKAAEECIGDAIEAVFEGPLEGSRVQLISPADSLRAFLIEKCKAQPTTEQLSREFFSAILPNYLRLDGPGVESPPSPAPQQSLELPKPQQLRPAAFGDDSDSEEIEDTQDREADPLEPPFSIELVMPEPRVPIRPGLPALRFLPPMLLDLLPGGEPVEFFITEADGPASFSAFRAVQEVGQLYDWQQAELQNWYSKHDGGMLLRFLSCAAGPVSVGADDGEGDDGDDAEQLENGNGEVHVNGDAAGEKIFCARLPDGGYERVVPLSLDFDQVANGKAPVRVLAFDRGETFQLPPDSLLPLIRDFYRLPPLTSRFTYAGYCPAPEQFMPALRRLCGLVDGDESLLRVRLQLFTSGSAGGQIDELYEPISVRISSVDGRSLSELLGAPEPAVNGHADLSMDDAADDCRERELDAYLAETEARLRRPLPPPAQVCEFFRRRGSCYYGDQCRNAHIRVDDANPEEERAALELLRSDAKSDDAVPVEFPPQPSLLPDGEEEICVIVVVTNALPGGVVSAQLHGDDEELSTIHRALASHCDLAPGGPDDRFFRCIDQCVGAFYEGSWRRATVQPSGICLSGGELIGADLIDVYLVDLGFSVEVPVWRTRPLPVHLAQPTPRGYQLRVAGGLANCSVEAFRHLMSSSAVWYATIFGCAPDDERLYDAQLCRYPDGASLERLIADAQPSDSGRPSGRGNAEEKMRIVLVPG</sequence>
<dbReference type="CDD" id="cd20379">
    <property type="entry name" value="Tudor_dTUD-like"/>
    <property type="match status" value="1"/>
</dbReference>
<feature type="compositionally biased region" description="Basic and acidic residues" evidence="3">
    <location>
        <begin position="293"/>
        <end position="316"/>
    </location>
</feature>
<evidence type="ECO:0000313" key="6">
    <source>
        <dbReference type="EMBL" id="PAA68852.1"/>
    </source>
</evidence>
<dbReference type="EMBL" id="NIVC01001367">
    <property type="protein sequence ID" value="PAA68852.1"/>
    <property type="molecule type" value="Genomic_DNA"/>
</dbReference>
<protein>
    <recommendedName>
        <fullName evidence="8">C3H1-type domain-containing protein</fullName>
    </recommendedName>
</protein>
<dbReference type="STRING" id="282301.A0A267F755"/>
<keyword evidence="1" id="KW-0863">Zinc-finger</keyword>
<comment type="caution">
    <text evidence="6">The sequence shown here is derived from an EMBL/GenBank/DDBJ whole genome shotgun (WGS) entry which is preliminary data.</text>
</comment>
<feature type="compositionally biased region" description="Acidic residues" evidence="3">
    <location>
        <begin position="585"/>
        <end position="594"/>
    </location>
</feature>
<proteinExistence type="predicted"/>
<dbReference type="PROSITE" id="PS50304">
    <property type="entry name" value="TUDOR"/>
    <property type="match status" value="1"/>
</dbReference>
<evidence type="ECO:0000259" key="5">
    <source>
        <dbReference type="PROSITE" id="PS50304"/>
    </source>
</evidence>
<dbReference type="Pfam" id="PF00567">
    <property type="entry name" value="TUDOR"/>
    <property type="match status" value="2"/>
</dbReference>
<keyword evidence="1" id="KW-0862">Zinc</keyword>
<reference evidence="6 7" key="1">
    <citation type="submission" date="2017-06" db="EMBL/GenBank/DDBJ databases">
        <title>A platform for efficient transgenesis in Macrostomum lignano, a flatworm model organism for stem cell research.</title>
        <authorList>
            <person name="Berezikov E."/>
        </authorList>
    </citation>
    <scope>NUCLEOTIDE SEQUENCE [LARGE SCALE GENOMIC DNA]</scope>
    <source>
        <strain evidence="6">DV1</strain>
        <tissue evidence="6">Whole organism</tissue>
    </source>
</reference>
<dbReference type="InterPro" id="IPR050621">
    <property type="entry name" value="Tudor_domain_containing"/>
</dbReference>
<dbReference type="Proteomes" id="UP000215902">
    <property type="component" value="Unassembled WGS sequence"/>
</dbReference>
<dbReference type="SMART" id="SM00356">
    <property type="entry name" value="ZnF_C3H1"/>
    <property type="match status" value="1"/>
</dbReference>
<dbReference type="SMART" id="SM00333">
    <property type="entry name" value="TUDOR"/>
    <property type="match status" value="1"/>
</dbReference>
<keyword evidence="7" id="KW-1185">Reference proteome</keyword>
<dbReference type="PANTHER" id="PTHR22948">
    <property type="entry name" value="TUDOR DOMAIN CONTAINING PROTEIN"/>
    <property type="match status" value="1"/>
</dbReference>
<feature type="region of interest" description="Disordered" evidence="3">
    <location>
        <begin position="554"/>
        <end position="608"/>
    </location>
</feature>
<dbReference type="OrthoDB" id="6065551at2759"/>